<dbReference type="Gene3D" id="1.10.10.10">
    <property type="entry name" value="Winged helix-like DNA-binding domain superfamily/Winged helix DNA-binding domain"/>
    <property type="match status" value="1"/>
</dbReference>
<dbReference type="EMBL" id="AP024110">
    <property type="protein sequence ID" value="BCM25294.1"/>
    <property type="molecule type" value="Genomic_DNA"/>
</dbReference>
<dbReference type="NCBIfam" id="TIGR04176">
    <property type="entry name" value="MarR_EPS"/>
    <property type="match status" value="1"/>
</dbReference>
<keyword evidence="1" id="KW-0175">Coiled coil</keyword>
<dbReference type="RefSeq" id="WP_221763399.1">
    <property type="nucleotide sequence ID" value="NZ_AP024110.1"/>
</dbReference>
<dbReference type="SUPFAM" id="SSF46785">
    <property type="entry name" value="Winged helix' DNA-binding domain"/>
    <property type="match status" value="1"/>
</dbReference>
<dbReference type="InterPro" id="IPR036390">
    <property type="entry name" value="WH_DNA-bd_sf"/>
</dbReference>
<dbReference type="Pfam" id="PF13412">
    <property type="entry name" value="HTH_24"/>
    <property type="match status" value="1"/>
</dbReference>
<dbReference type="AlphaFoldDB" id="A0A8D5FZS5"/>
<organism evidence="2 3">
    <name type="scientific">Methyloradius palustris</name>
    <dbReference type="NCBI Taxonomy" id="2778876"/>
    <lineage>
        <taxon>Bacteria</taxon>
        <taxon>Pseudomonadati</taxon>
        <taxon>Pseudomonadota</taxon>
        <taxon>Betaproteobacteria</taxon>
        <taxon>Nitrosomonadales</taxon>
        <taxon>Methylophilaceae</taxon>
        <taxon>Methyloradius</taxon>
    </lineage>
</organism>
<dbReference type="KEGG" id="mpau:ZMTM_15530"/>
<evidence type="ECO:0000313" key="2">
    <source>
        <dbReference type="EMBL" id="BCM25294.1"/>
    </source>
</evidence>
<protein>
    <submittedName>
        <fullName evidence="2">MarR family EPS-associated transcriptional regulator</fullName>
    </submittedName>
</protein>
<gene>
    <name evidence="2" type="ORF">ZMTM_15530</name>
</gene>
<sequence>MLTDEYRYKILKLIEAQPEISQRELAQVLGISLGKANFCLKALMDVGFLKATNFRNSKNKLAYMYLLTPSGMEEKASITVRFLKYKLQQYETLKAELEELHREVVTDNKRL</sequence>
<dbReference type="InterPro" id="IPR026433">
    <property type="entry name" value="MarR_EPS"/>
</dbReference>
<reference evidence="2" key="1">
    <citation type="journal article" date="2021" name="Arch. Microbiol.">
        <title>Methyloradius palustris gen. nov., sp. nov., a methanol-oxidizing bacterium isolated from snow.</title>
        <authorList>
            <person name="Miyadera T."/>
            <person name="Kojima H."/>
            <person name="Fukui M."/>
        </authorList>
    </citation>
    <scope>NUCLEOTIDE SEQUENCE</scope>
    <source>
        <strain evidence="2">Zm11</strain>
    </source>
</reference>
<dbReference type="Proteomes" id="UP000826722">
    <property type="component" value="Chromosome"/>
</dbReference>
<evidence type="ECO:0000256" key="1">
    <source>
        <dbReference type="SAM" id="Coils"/>
    </source>
</evidence>
<dbReference type="InterPro" id="IPR036388">
    <property type="entry name" value="WH-like_DNA-bd_sf"/>
</dbReference>
<name>A0A8D5FZS5_9PROT</name>
<feature type="coiled-coil region" evidence="1">
    <location>
        <begin position="80"/>
        <end position="110"/>
    </location>
</feature>
<evidence type="ECO:0000313" key="3">
    <source>
        <dbReference type="Proteomes" id="UP000826722"/>
    </source>
</evidence>
<keyword evidence="3" id="KW-1185">Reference proteome</keyword>
<accession>A0A8D5FZS5</accession>
<proteinExistence type="predicted"/>